<evidence type="ECO:0000313" key="4">
    <source>
        <dbReference type="Proteomes" id="UP001374803"/>
    </source>
</evidence>
<evidence type="ECO:0000256" key="1">
    <source>
        <dbReference type="SAM" id="MobiDB-lite"/>
    </source>
</evidence>
<gene>
    <name evidence="3" type="ORF">LVJ94_00860</name>
</gene>
<dbReference type="Pfam" id="PF13628">
    <property type="entry name" value="DUF4142"/>
    <property type="match status" value="1"/>
</dbReference>
<dbReference type="InterPro" id="IPR012347">
    <property type="entry name" value="Ferritin-like"/>
</dbReference>
<dbReference type="RefSeq" id="WP_394835460.1">
    <property type="nucleotide sequence ID" value="NZ_CP089929.1"/>
</dbReference>
<keyword evidence="4" id="KW-1185">Reference proteome</keyword>
<dbReference type="InterPro" id="IPR025419">
    <property type="entry name" value="DUF4142"/>
</dbReference>
<feature type="region of interest" description="Disordered" evidence="1">
    <location>
        <begin position="156"/>
        <end position="187"/>
    </location>
</feature>
<feature type="domain" description="DUF4142" evidence="2">
    <location>
        <begin position="7"/>
        <end position="145"/>
    </location>
</feature>
<dbReference type="EMBL" id="CP089983">
    <property type="protein sequence ID" value="WXB05812.1"/>
    <property type="molecule type" value="Genomic_DNA"/>
</dbReference>
<reference evidence="3" key="1">
    <citation type="submission" date="2021-12" db="EMBL/GenBank/DDBJ databases">
        <title>Discovery of the Pendulisporaceae a myxobacterial family with distinct sporulation behavior and unique specialized metabolism.</title>
        <authorList>
            <person name="Garcia R."/>
            <person name="Popoff A."/>
            <person name="Bader C.D."/>
            <person name="Loehr J."/>
            <person name="Walesch S."/>
            <person name="Walt C."/>
            <person name="Boldt J."/>
            <person name="Bunk B."/>
            <person name="Haeckl F.J.F.P.J."/>
            <person name="Gunesch A.P."/>
            <person name="Birkelbach J."/>
            <person name="Nuebel U."/>
            <person name="Pietschmann T."/>
            <person name="Bach T."/>
            <person name="Mueller R."/>
        </authorList>
    </citation>
    <scope>NUCLEOTIDE SEQUENCE</scope>
    <source>
        <strain evidence="3">MSr11367</strain>
    </source>
</reference>
<name>A0ABZ2L4D5_9BACT</name>
<evidence type="ECO:0000259" key="2">
    <source>
        <dbReference type="Pfam" id="PF13628"/>
    </source>
</evidence>
<dbReference type="Gene3D" id="1.20.1260.10">
    <property type="match status" value="1"/>
</dbReference>
<protein>
    <submittedName>
        <fullName evidence="3">DUF4142 domain-containing protein</fullName>
    </submittedName>
</protein>
<dbReference type="PANTHER" id="PTHR38593:SF1">
    <property type="entry name" value="BLR2558 PROTEIN"/>
    <property type="match status" value="1"/>
</dbReference>
<accession>A0ABZ2L4D5</accession>
<feature type="compositionally biased region" description="Low complexity" evidence="1">
    <location>
        <begin position="170"/>
        <end position="181"/>
    </location>
</feature>
<sequence>MPVMCSDGQAAAILDTLDRGEVEESTAFVDVATDASLRDFARTMVTEHGAHRDALKTLTAKLDISLAATGVSREMTKDSKQDMSMSRTLAPKDLQSHYLNRQVLGHIRALGVIELLIHSSKAPEFRDFVVKTRATVRQHLTMVLAIQSKLEGTCGGNAGSGTDGPDCDDAGPPIDAGAPADSGVGLR</sequence>
<proteinExistence type="predicted"/>
<evidence type="ECO:0000313" key="3">
    <source>
        <dbReference type="EMBL" id="WXB05812.1"/>
    </source>
</evidence>
<dbReference type="Proteomes" id="UP001374803">
    <property type="component" value="Chromosome"/>
</dbReference>
<dbReference type="PANTHER" id="PTHR38593">
    <property type="entry name" value="BLR2558 PROTEIN"/>
    <property type="match status" value="1"/>
</dbReference>
<organism evidence="3 4">
    <name type="scientific">Pendulispora rubella</name>
    <dbReference type="NCBI Taxonomy" id="2741070"/>
    <lineage>
        <taxon>Bacteria</taxon>
        <taxon>Pseudomonadati</taxon>
        <taxon>Myxococcota</taxon>
        <taxon>Myxococcia</taxon>
        <taxon>Myxococcales</taxon>
        <taxon>Sorangiineae</taxon>
        <taxon>Pendulisporaceae</taxon>
        <taxon>Pendulispora</taxon>
    </lineage>
</organism>